<feature type="transmembrane region" description="Helical" evidence="1">
    <location>
        <begin position="369"/>
        <end position="385"/>
    </location>
</feature>
<feature type="transmembrane region" description="Helical" evidence="1">
    <location>
        <begin position="391"/>
        <end position="408"/>
    </location>
</feature>
<protein>
    <recommendedName>
        <fullName evidence="4">Transmembrane protein</fullName>
    </recommendedName>
</protein>
<accession>A0A7W6CLZ7</accession>
<keyword evidence="1" id="KW-0812">Transmembrane</keyword>
<feature type="transmembrane region" description="Helical" evidence="1">
    <location>
        <begin position="420"/>
        <end position="443"/>
    </location>
</feature>
<dbReference type="RefSeq" id="WP_183899146.1">
    <property type="nucleotide sequence ID" value="NZ_JACIDW010000002.1"/>
</dbReference>
<gene>
    <name evidence="2" type="ORF">GGQ67_001058</name>
</gene>
<feature type="transmembrane region" description="Helical" evidence="1">
    <location>
        <begin position="282"/>
        <end position="310"/>
    </location>
</feature>
<dbReference type="AlphaFoldDB" id="A0A7W6CLZ7"/>
<dbReference type="EMBL" id="JACIDW010000002">
    <property type="protein sequence ID" value="MBB3963433.1"/>
    <property type="molecule type" value="Genomic_DNA"/>
</dbReference>
<comment type="caution">
    <text evidence="2">The sequence shown here is derived from an EMBL/GenBank/DDBJ whole genome shotgun (WGS) entry which is preliminary data.</text>
</comment>
<evidence type="ECO:0008006" key="4">
    <source>
        <dbReference type="Google" id="ProtNLM"/>
    </source>
</evidence>
<evidence type="ECO:0000313" key="3">
    <source>
        <dbReference type="Proteomes" id="UP000582090"/>
    </source>
</evidence>
<keyword evidence="1" id="KW-1133">Transmembrane helix</keyword>
<feature type="transmembrane region" description="Helical" evidence="1">
    <location>
        <begin position="91"/>
        <end position="110"/>
    </location>
</feature>
<feature type="transmembrane region" description="Helical" evidence="1">
    <location>
        <begin position="216"/>
        <end position="237"/>
    </location>
</feature>
<name>A0A7W6CLZ7_9HYPH</name>
<feature type="transmembrane region" description="Helical" evidence="1">
    <location>
        <begin position="175"/>
        <end position="204"/>
    </location>
</feature>
<sequence>MFLVVYATALAIVLVDLADGIRFVGDIDDQLRELQIRHLMSAQGSWFDLSLPFISMPATYVSPWSRLVDLPYVAIAWLLQPFMAPSQGLSVAFQLWPPMLLAVCCLLVAATARRLLAGFSLTGTALTVSLMLATVLMSMGVLEFSPGRIDHHNMQIVALMMIIAGLVRWDRAGGLMIGAGAAISTVVGLECLPFIAIAYGGLVLCYIGNVAGVRTVIIASSVSMATVTLVSAMAFLGPAAAVSTQCDAFSAPYIFLLSGFSAILGACVAIQSDRAGPVMRLLALAIPAGAVLIAAAFLFPSCISGPYGIIDPLSRELWFNRVWQEKSIRYFYENGQYDLLLLLALTAAVGAYAGPLVRFRMQTRSFGPLIAYLMALGALILTAFVTRNIRFPIALMPVFLPAVIATMTMKLPAFDKAYRLSAVATAAVAAALCLFFVLLPPVAHKFDEVDYMTASECERQDFSVLQAVPPGRVATPQGIAMPLLLAAPTGFSVGAIPFHRASPGMKRMFQAFMTSDPQLRREALAPFDYVAVCRFPLEADPAQAPLYAALARGDGWPGLERINPPTRSDFQLFRIDHAALR</sequence>
<proteinExistence type="predicted"/>
<keyword evidence="1" id="KW-0472">Membrane</keyword>
<dbReference type="Proteomes" id="UP000582090">
    <property type="component" value="Unassembled WGS sequence"/>
</dbReference>
<feature type="transmembrane region" description="Helical" evidence="1">
    <location>
        <begin position="249"/>
        <end position="270"/>
    </location>
</feature>
<reference evidence="2 3" key="1">
    <citation type="submission" date="2020-08" db="EMBL/GenBank/DDBJ databases">
        <title>Genomic Encyclopedia of Type Strains, Phase IV (KMG-IV): sequencing the most valuable type-strain genomes for metagenomic binning, comparative biology and taxonomic classification.</title>
        <authorList>
            <person name="Goeker M."/>
        </authorList>
    </citation>
    <scope>NUCLEOTIDE SEQUENCE [LARGE SCALE GENOMIC DNA]</scope>
    <source>
        <strain evidence="2 3">DSM 26575</strain>
    </source>
</reference>
<feature type="transmembrane region" description="Helical" evidence="1">
    <location>
        <begin position="479"/>
        <end position="498"/>
    </location>
</feature>
<feature type="transmembrane region" description="Helical" evidence="1">
    <location>
        <begin position="116"/>
        <end position="141"/>
    </location>
</feature>
<keyword evidence="3" id="KW-1185">Reference proteome</keyword>
<feature type="transmembrane region" description="Helical" evidence="1">
    <location>
        <begin position="339"/>
        <end position="357"/>
    </location>
</feature>
<evidence type="ECO:0000313" key="2">
    <source>
        <dbReference type="EMBL" id="MBB3963433.1"/>
    </source>
</evidence>
<organism evidence="2 3">
    <name type="scientific">Rhizobium metallidurans</name>
    <dbReference type="NCBI Taxonomy" id="1265931"/>
    <lineage>
        <taxon>Bacteria</taxon>
        <taxon>Pseudomonadati</taxon>
        <taxon>Pseudomonadota</taxon>
        <taxon>Alphaproteobacteria</taxon>
        <taxon>Hyphomicrobiales</taxon>
        <taxon>Rhizobiaceae</taxon>
        <taxon>Rhizobium/Agrobacterium group</taxon>
        <taxon>Rhizobium</taxon>
    </lineage>
</organism>
<evidence type="ECO:0000256" key="1">
    <source>
        <dbReference type="SAM" id="Phobius"/>
    </source>
</evidence>